<evidence type="ECO:0000313" key="3">
    <source>
        <dbReference type="EnsemblMetazoa" id="ACUA000493-PA"/>
    </source>
</evidence>
<dbReference type="PANTHER" id="PTHR23216">
    <property type="entry name" value="NUCLEOLAR AND COILED-BODY PHOSPHOPROTEIN 1"/>
    <property type="match status" value="1"/>
</dbReference>
<feature type="domain" description="Srp40 C-terminal" evidence="2">
    <location>
        <begin position="73"/>
        <end position="140"/>
    </location>
</feature>
<sequence length="165" mass="18958">MDDEQVQNNPPPKKANPYSNFVRASDQHDMEDKKVETPPNKTNFNHQNGSASSGFGSERKSFTNSDEKRGIKRFRRVREEEIEIDQRLMDNSYEAKQNAYGAYGERANKILKHTKGKSFRHEKTKKKRSGYQGGAIDTSHKAKSTLRNINNNQKDKVMKVSIIII</sequence>
<feature type="compositionally biased region" description="Basic and acidic residues" evidence="1">
    <location>
        <begin position="25"/>
        <end position="36"/>
    </location>
</feature>
<evidence type="ECO:0000256" key="1">
    <source>
        <dbReference type="SAM" id="MobiDB-lite"/>
    </source>
</evidence>
<dbReference type="VEuPathDB" id="VectorBase:ACUA000493"/>
<feature type="compositionally biased region" description="Basic residues" evidence="1">
    <location>
        <begin position="115"/>
        <end position="129"/>
    </location>
</feature>
<dbReference type="GO" id="GO:0005654">
    <property type="term" value="C:nucleoplasm"/>
    <property type="evidence" value="ECO:0007669"/>
    <property type="project" value="TreeGrafter"/>
</dbReference>
<feature type="region of interest" description="Disordered" evidence="1">
    <location>
        <begin position="1"/>
        <end position="67"/>
    </location>
</feature>
<organism evidence="3 4">
    <name type="scientific">Anopheles culicifacies</name>
    <dbReference type="NCBI Taxonomy" id="139723"/>
    <lineage>
        <taxon>Eukaryota</taxon>
        <taxon>Metazoa</taxon>
        <taxon>Ecdysozoa</taxon>
        <taxon>Arthropoda</taxon>
        <taxon>Hexapoda</taxon>
        <taxon>Insecta</taxon>
        <taxon>Pterygota</taxon>
        <taxon>Neoptera</taxon>
        <taxon>Endopterygota</taxon>
        <taxon>Diptera</taxon>
        <taxon>Nematocera</taxon>
        <taxon>Culicoidea</taxon>
        <taxon>Culicidae</taxon>
        <taxon>Anophelinae</taxon>
        <taxon>Anopheles</taxon>
        <taxon>culicifacies species complex</taxon>
    </lineage>
</organism>
<dbReference type="STRING" id="139723.A0A182LRZ1"/>
<feature type="compositionally biased region" description="Basic and acidic residues" evidence="1">
    <location>
        <begin position="57"/>
        <end position="67"/>
    </location>
</feature>
<reference evidence="3" key="2">
    <citation type="submission" date="2020-05" db="UniProtKB">
        <authorList>
            <consortium name="EnsemblMetazoa"/>
        </authorList>
    </citation>
    <scope>IDENTIFICATION</scope>
    <source>
        <strain evidence="3">A-37</strain>
    </source>
</reference>
<keyword evidence="4" id="KW-1185">Reference proteome</keyword>
<accession>A0A182LRZ1</accession>
<dbReference type="InterPro" id="IPR039191">
    <property type="entry name" value="Nopp140-like"/>
</dbReference>
<dbReference type="Proteomes" id="UP000075883">
    <property type="component" value="Unassembled WGS sequence"/>
</dbReference>
<dbReference type="PANTHER" id="PTHR23216:SF1">
    <property type="entry name" value="NUCLEOLAR AND COILED-BODY PHOSPHOPROTEIN 1"/>
    <property type="match status" value="1"/>
</dbReference>
<feature type="region of interest" description="Disordered" evidence="1">
    <location>
        <begin position="115"/>
        <end position="144"/>
    </location>
</feature>
<evidence type="ECO:0000313" key="4">
    <source>
        <dbReference type="Proteomes" id="UP000075883"/>
    </source>
</evidence>
<feature type="compositionally biased region" description="Polar residues" evidence="1">
    <location>
        <begin position="39"/>
        <end position="55"/>
    </location>
</feature>
<dbReference type="EnsemblMetazoa" id="ACUA000493-RA">
    <property type="protein sequence ID" value="ACUA000493-PA"/>
    <property type="gene ID" value="ACUA000493"/>
</dbReference>
<dbReference type="EMBL" id="AXCM01018244">
    <property type="status" value="NOT_ANNOTATED_CDS"/>
    <property type="molecule type" value="Genomic_DNA"/>
</dbReference>
<dbReference type="InterPro" id="IPR007718">
    <property type="entry name" value="Srp40_C"/>
</dbReference>
<protein>
    <recommendedName>
        <fullName evidence="2">Srp40 C-terminal domain-containing protein</fullName>
    </recommendedName>
</protein>
<evidence type="ECO:0000259" key="2">
    <source>
        <dbReference type="Pfam" id="PF05022"/>
    </source>
</evidence>
<name>A0A182LRZ1_9DIPT</name>
<dbReference type="Pfam" id="PF05022">
    <property type="entry name" value="SRP40_C"/>
    <property type="match status" value="1"/>
</dbReference>
<dbReference type="GO" id="GO:0005730">
    <property type="term" value="C:nucleolus"/>
    <property type="evidence" value="ECO:0007669"/>
    <property type="project" value="InterPro"/>
</dbReference>
<dbReference type="AlphaFoldDB" id="A0A182LRZ1"/>
<proteinExistence type="predicted"/>
<reference evidence="4" key="1">
    <citation type="submission" date="2013-09" db="EMBL/GenBank/DDBJ databases">
        <title>The Genome Sequence of Anopheles culicifacies species A.</title>
        <authorList>
            <consortium name="The Broad Institute Genomics Platform"/>
            <person name="Neafsey D.E."/>
            <person name="Besansky N."/>
            <person name="Howell P."/>
            <person name="Walton C."/>
            <person name="Young S.K."/>
            <person name="Zeng Q."/>
            <person name="Gargeya S."/>
            <person name="Fitzgerald M."/>
            <person name="Haas B."/>
            <person name="Abouelleil A."/>
            <person name="Allen A.W."/>
            <person name="Alvarado L."/>
            <person name="Arachchi H.M."/>
            <person name="Berlin A.M."/>
            <person name="Chapman S.B."/>
            <person name="Gainer-Dewar J."/>
            <person name="Goldberg J."/>
            <person name="Griggs A."/>
            <person name="Gujja S."/>
            <person name="Hansen M."/>
            <person name="Howarth C."/>
            <person name="Imamovic A."/>
            <person name="Ireland A."/>
            <person name="Larimer J."/>
            <person name="McCowan C."/>
            <person name="Murphy C."/>
            <person name="Pearson M."/>
            <person name="Poon T.W."/>
            <person name="Priest M."/>
            <person name="Roberts A."/>
            <person name="Saif S."/>
            <person name="Shea T."/>
            <person name="Sisk P."/>
            <person name="Sykes S."/>
            <person name="Wortman J."/>
            <person name="Nusbaum C."/>
            <person name="Birren B."/>
        </authorList>
    </citation>
    <scope>NUCLEOTIDE SEQUENCE [LARGE SCALE GENOMIC DNA]</scope>
    <source>
        <strain evidence="4">A-37</strain>
    </source>
</reference>